<evidence type="ECO:0000259" key="4">
    <source>
        <dbReference type="Pfam" id="PF00171"/>
    </source>
</evidence>
<name>A0ABS9XS40_9ACTN</name>
<dbReference type="RefSeq" id="WP_242712656.1">
    <property type="nucleotide sequence ID" value="NZ_JALDAX010000018.1"/>
</dbReference>
<evidence type="ECO:0000256" key="2">
    <source>
        <dbReference type="PROSITE-ProRule" id="PRU10007"/>
    </source>
</evidence>
<comment type="caution">
    <text evidence="5">The sequence shown here is derived from an EMBL/GenBank/DDBJ whole genome shotgun (WGS) entry which is preliminary data.</text>
</comment>
<feature type="active site" evidence="2">
    <location>
        <position position="259"/>
    </location>
</feature>
<dbReference type="EMBL" id="JALDAX010000018">
    <property type="protein sequence ID" value="MCI3244898.1"/>
    <property type="molecule type" value="Genomic_DNA"/>
</dbReference>
<sequence>MNTFPTSADGLTSFQMWIGGRWCEAASEARFESIDPFTGRPWASVPDAAAEDVHAAVCAAEDAQRGAWGATNGFARARLMHRLADLLERDAAGLAAVETKDNGKLLREMQGQLEYLPAWLRYFAGVADKLQGEVIPSDRPNFMVYTRHEPVGVVGAIVPWNSPLMLLMWKLAPLLAAGCTLVVKPSEHTPVSALAFARLVDEAGFPPGVFNVVTGQSADVGRALVEHPGVRHVAFTGSPGVGVKVAQSAAAHFARTTLELGGKSAQLVFPDAGLEAAANGVIAGIFAATGQTCVAGSRLVVHRDVHDALLQRVRERTERIVLGDPSAAETEMGPLSNAAQFKTVSGFVERAVTDGARVVTGGCSAPDLGELFYRPTILTDVRPEMEVAREEIFGPVLSVLTFDTEEEAVELANSTEYGLGAGVWTADVRRAHRVAHELRAGNVWVNAYRVVAPNVPFGGTGASGWGRESGIDAVREYTVTKAVWIELSGATRDPFTLG</sequence>
<evidence type="ECO:0000313" key="6">
    <source>
        <dbReference type="Proteomes" id="UP001165270"/>
    </source>
</evidence>
<dbReference type="InterPro" id="IPR015590">
    <property type="entry name" value="Aldehyde_DH_dom"/>
</dbReference>
<proteinExistence type="inferred from homology"/>
<accession>A0ABS9XS40</accession>
<keyword evidence="1 3" id="KW-0560">Oxidoreductase</keyword>
<dbReference type="PROSITE" id="PS00070">
    <property type="entry name" value="ALDEHYDE_DEHYDR_CYS"/>
    <property type="match status" value="1"/>
</dbReference>
<dbReference type="CDD" id="cd07114">
    <property type="entry name" value="ALDH_DhaS"/>
    <property type="match status" value="1"/>
</dbReference>
<protein>
    <submittedName>
        <fullName evidence="5">Aldehyde dehydrogenase</fullName>
    </submittedName>
</protein>
<dbReference type="SUPFAM" id="SSF53720">
    <property type="entry name" value="ALDH-like"/>
    <property type="match status" value="1"/>
</dbReference>
<dbReference type="InterPro" id="IPR016160">
    <property type="entry name" value="Ald_DH_CS_CYS"/>
</dbReference>
<dbReference type="InterPro" id="IPR029510">
    <property type="entry name" value="Ald_DH_CS_GLU"/>
</dbReference>
<dbReference type="PANTHER" id="PTHR11699">
    <property type="entry name" value="ALDEHYDE DEHYDROGENASE-RELATED"/>
    <property type="match status" value="1"/>
</dbReference>
<dbReference type="PROSITE" id="PS00687">
    <property type="entry name" value="ALDEHYDE_DEHYDR_GLU"/>
    <property type="match status" value="1"/>
</dbReference>
<organism evidence="5 6">
    <name type="scientific">Streptomyces spinosisporus</name>
    <dbReference type="NCBI Taxonomy" id="2927582"/>
    <lineage>
        <taxon>Bacteria</taxon>
        <taxon>Bacillati</taxon>
        <taxon>Actinomycetota</taxon>
        <taxon>Actinomycetes</taxon>
        <taxon>Kitasatosporales</taxon>
        <taxon>Streptomycetaceae</taxon>
        <taxon>Streptomyces</taxon>
    </lineage>
</organism>
<dbReference type="InterPro" id="IPR016162">
    <property type="entry name" value="Ald_DH_N"/>
</dbReference>
<evidence type="ECO:0000256" key="3">
    <source>
        <dbReference type="RuleBase" id="RU003345"/>
    </source>
</evidence>
<feature type="domain" description="Aldehyde dehydrogenase" evidence="4">
    <location>
        <begin position="22"/>
        <end position="483"/>
    </location>
</feature>
<dbReference type="Gene3D" id="3.40.605.10">
    <property type="entry name" value="Aldehyde Dehydrogenase, Chain A, domain 1"/>
    <property type="match status" value="1"/>
</dbReference>
<keyword evidence="6" id="KW-1185">Reference proteome</keyword>
<gene>
    <name evidence="5" type="ORF">MQN93_34830</name>
</gene>
<reference evidence="5" key="1">
    <citation type="submission" date="2022-03" db="EMBL/GenBank/DDBJ databases">
        <title>Streptomyces 7R015 and 7R016 isolated from Barleria lupulina in Thailand.</title>
        <authorList>
            <person name="Kanchanasin P."/>
            <person name="Phongsopitanun W."/>
            <person name="Tanasupawat S."/>
        </authorList>
    </citation>
    <scope>NUCLEOTIDE SEQUENCE</scope>
    <source>
        <strain evidence="5">7R016</strain>
    </source>
</reference>
<dbReference type="InterPro" id="IPR016161">
    <property type="entry name" value="Ald_DH/histidinol_DH"/>
</dbReference>
<evidence type="ECO:0000256" key="1">
    <source>
        <dbReference type="ARBA" id="ARBA00023002"/>
    </source>
</evidence>
<dbReference type="Proteomes" id="UP001165270">
    <property type="component" value="Unassembled WGS sequence"/>
</dbReference>
<evidence type="ECO:0000313" key="5">
    <source>
        <dbReference type="EMBL" id="MCI3244898.1"/>
    </source>
</evidence>
<comment type="similarity">
    <text evidence="3">Belongs to the aldehyde dehydrogenase family.</text>
</comment>
<dbReference type="InterPro" id="IPR016163">
    <property type="entry name" value="Ald_DH_C"/>
</dbReference>
<dbReference type="Gene3D" id="3.40.309.10">
    <property type="entry name" value="Aldehyde Dehydrogenase, Chain A, domain 2"/>
    <property type="match status" value="1"/>
</dbReference>
<dbReference type="Pfam" id="PF00171">
    <property type="entry name" value="Aldedh"/>
    <property type="match status" value="1"/>
</dbReference>